<keyword evidence="6" id="KW-1185">Reference proteome</keyword>
<proteinExistence type="predicted"/>
<dbReference type="Pfam" id="PF07732">
    <property type="entry name" value="Cu-oxidase_3"/>
    <property type="match status" value="1"/>
</dbReference>
<dbReference type="GO" id="GO:0016491">
    <property type="term" value="F:oxidoreductase activity"/>
    <property type="evidence" value="ECO:0007669"/>
    <property type="project" value="UniProtKB-KW"/>
</dbReference>
<keyword evidence="1" id="KW-0479">Metal-binding</keyword>
<keyword evidence="2" id="KW-0560">Oxidoreductase</keyword>
<dbReference type="PROSITE" id="PS00080">
    <property type="entry name" value="MULTICOPPER_OXIDASE2"/>
    <property type="match status" value="1"/>
</dbReference>
<dbReference type="InterPro" id="IPR011706">
    <property type="entry name" value="Cu-oxidase_C"/>
</dbReference>
<dbReference type="InterPro" id="IPR002355">
    <property type="entry name" value="Cu_oxidase_Cu_BS"/>
</dbReference>
<dbReference type="GO" id="GO:0005507">
    <property type="term" value="F:copper ion binding"/>
    <property type="evidence" value="ECO:0007669"/>
    <property type="project" value="InterPro"/>
</dbReference>
<protein>
    <submittedName>
        <fullName evidence="5">Multicopper oxidase family protein</fullName>
    </submittedName>
</protein>
<dbReference type="AlphaFoldDB" id="A0A3M8STT2"/>
<dbReference type="CDD" id="cd13853">
    <property type="entry name" value="CuRO_1_Tth-MCO_like"/>
    <property type="match status" value="1"/>
</dbReference>
<dbReference type="PROSITE" id="PS00079">
    <property type="entry name" value="MULTICOPPER_OXIDASE1"/>
    <property type="match status" value="1"/>
</dbReference>
<dbReference type="InterPro" id="IPR045087">
    <property type="entry name" value="Cu-oxidase_fam"/>
</dbReference>
<dbReference type="InterPro" id="IPR008972">
    <property type="entry name" value="Cupredoxin"/>
</dbReference>
<dbReference type="CDD" id="cd13900">
    <property type="entry name" value="CuRO_3_Tth-MCO_like"/>
    <property type="match status" value="1"/>
</dbReference>
<dbReference type="SUPFAM" id="SSF49503">
    <property type="entry name" value="Cupredoxins"/>
    <property type="match status" value="2"/>
</dbReference>
<dbReference type="InterPro" id="IPR011707">
    <property type="entry name" value="Cu-oxidase-like_N"/>
</dbReference>
<dbReference type="PANTHER" id="PTHR11709:SF518">
    <property type="entry name" value="MULTICOPPER OXIDASE"/>
    <property type="match status" value="1"/>
</dbReference>
<sequence>MERSTLSSIRRVRRQSTRHQGAHGLLPWLCALVIAAPASLAAKEPPSRDAEAPVLAVMERSTDERKPLMRLTATGAQPLDTHEARLDLRIAYTRSRIWNPATPGYDEVNLRSYHSPGTNPETPFVAPTIVTAPGETVRIRLENQLPQEPDCKPPNVNIPHCFNSTNLHSHGLWVSPTGNSDNVLLTLRPGVTFEYEYNLPADHPAGTYWYHPHLHGSTALQVSSGMAGALLIRGSRLPAPERNGDVDTLLRDLNGQPFHERVLLFQQVAYACRDANGAIKVKKNAAGDVIAWVCDPGEVGSIEGYDQFGFAPGASVDTWVQSGRHTSINGSVLPTFNDVVAGRIERWRMLHAGVRDTISLQLRELRTDHPSIEGLSGAELDSWVTQNCTGPVLTQFEVAADGLTHGQAIEKGQNVLQPGYRSDALVVFPKAGQYCVLDAAAPADGSITNAAEDRQLLGIATARSEGAPPVTDVRAFLTNNLVAASNMFMPTDTRAKVTADLRNGLRLDAFVPHKSIPKSEVTGTQDLVFNIDLDKTPFVYMVDGKPYDPNTARQLVLDDVDEWTLKSTRANHPFHIHVNPFQVVSILDPHGVDVSVTGEPNDPQYANLQGTWKDTLFVKQDYTVVVRTRYQRYIGEYVLHCHILEHEDQGMMQNVRVVLPDGMGGAVGEGHH</sequence>
<evidence type="ECO:0000313" key="5">
    <source>
        <dbReference type="EMBL" id="RNF82270.1"/>
    </source>
</evidence>
<dbReference type="InterPro" id="IPR033138">
    <property type="entry name" value="Cu_oxidase_CS"/>
</dbReference>
<feature type="domain" description="Plastocyanin-like" evidence="4">
    <location>
        <begin position="163"/>
        <end position="234"/>
    </location>
</feature>
<dbReference type="Proteomes" id="UP000267049">
    <property type="component" value="Unassembled WGS sequence"/>
</dbReference>
<comment type="caution">
    <text evidence="5">The sequence shown here is derived from an EMBL/GenBank/DDBJ whole genome shotgun (WGS) entry which is preliminary data.</text>
</comment>
<dbReference type="Gene3D" id="2.60.40.420">
    <property type="entry name" value="Cupredoxins - blue copper proteins"/>
    <property type="match status" value="3"/>
</dbReference>
<dbReference type="EMBL" id="RIBS01000009">
    <property type="protein sequence ID" value="RNF82270.1"/>
    <property type="molecule type" value="Genomic_DNA"/>
</dbReference>
<evidence type="ECO:0000259" key="4">
    <source>
        <dbReference type="Pfam" id="PF07732"/>
    </source>
</evidence>
<organism evidence="5 6">
    <name type="scientific">Montanilutibacter psychrotolerans</name>
    <dbReference type="NCBI Taxonomy" id="1327343"/>
    <lineage>
        <taxon>Bacteria</taxon>
        <taxon>Pseudomonadati</taxon>
        <taxon>Pseudomonadota</taxon>
        <taxon>Gammaproteobacteria</taxon>
        <taxon>Lysobacterales</taxon>
        <taxon>Lysobacteraceae</taxon>
        <taxon>Montanilutibacter</taxon>
    </lineage>
</organism>
<dbReference type="RefSeq" id="WP_123088998.1">
    <property type="nucleotide sequence ID" value="NZ_RIBS01000009.1"/>
</dbReference>
<accession>A0A3M8STT2</accession>
<dbReference type="OrthoDB" id="9757546at2"/>
<name>A0A3M8STT2_9GAMM</name>
<feature type="domain" description="Plastocyanin-like" evidence="3">
    <location>
        <begin position="541"/>
        <end position="657"/>
    </location>
</feature>
<evidence type="ECO:0000259" key="3">
    <source>
        <dbReference type="Pfam" id="PF07731"/>
    </source>
</evidence>
<gene>
    <name evidence="5" type="ORF">EER27_15275</name>
</gene>
<dbReference type="Pfam" id="PF07731">
    <property type="entry name" value="Cu-oxidase_2"/>
    <property type="match status" value="1"/>
</dbReference>
<dbReference type="PANTHER" id="PTHR11709">
    <property type="entry name" value="MULTI-COPPER OXIDASE"/>
    <property type="match status" value="1"/>
</dbReference>
<evidence type="ECO:0000256" key="1">
    <source>
        <dbReference type="ARBA" id="ARBA00022723"/>
    </source>
</evidence>
<evidence type="ECO:0000256" key="2">
    <source>
        <dbReference type="ARBA" id="ARBA00023002"/>
    </source>
</evidence>
<evidence type="ECO:0000313" key="6">
    <source>
        <dbReference type="Proteomes" id="UP000267049"/>
    </source>
</evidence>
<reference evidence="5 6" key="1">
    <citation type="submission" date="2018-11" db="EMBL/GenBank/DDBJ databases">
        <title>Lysobacter cryohumiis sp. nov., isolated from soil in the Tianshan Mountains, Xinjiang, China.</title>
        <authorList>
            <person name="Luo Y."/>
            <person name="Sheng H."/>
        </authorList>
    </citation>
    <scope>NUCLEOTIDE SEQUENCE [LARGE SCALE GENOMIC DNA]</scope>
    <source>
        <strain evidence="5 6">ZS60</strain>
    </source>
</reference>